<evidence type="ECO:0000313" key="3">
    <source>
        <dbReference type="Proteomes" id="UP000664534"/>
    </source>
</evidence>
<dbReference type="Proteomes" id="UP000664534">
    <property type="component" value="Unassembled WGS sequence"/>
</dbReference>
<evidence type="ECO:0000313" key="2">
    <source>
        <dbReference type="EMBL" id="CAF9937166.1"/>
    </source>
</evidence>
<feature type="compositionally biased region" description="Polar residues" evidence="1">
    <location>
        <begin position="1"/>
        <end position="14"/>
    </location>
</feature>
<sequence length="273" mass="30732">MPEASPFTSSTPESTHPPFLLALSGPTSSGKTTIAKALSTIFSNSFIIHADDFYKTDSQIPLKHGLQDWDCAGSVDFEKLWGVLRGVKNGDEVPRDLVHQGGAEDGVHAPNVKHVSEEVIERLRTEVEAWPAILKKRQLVIVDGFLLFGESVRHTSSSIYDFRILLRARYEDAKRRRESRNGYVTLEGFWQDPPGYFDNIVWPNFVEEHGWMFHGENVEGDAERSAIDFYGDTEVGPLEFMDGLDGLTMWVVQKLRGELEYITGTGGREEKNL</sequence>
<dbReference type="InterPro" id="IPR027417">
    <property type="entry name" value="P-loop_NTPase"/>
</dbReference>
<keyword evidence="3" id="KW-1185">Reference proteome</keyword>
<reference evidence="2" key="1">
    <citation type="submission" date="2021-03" db="EMBL/GenBank/DDBJ databases">
        <authorList>
            <person name="Tagirdzhanova G."/>
        </authorList>
    </citation>
    <scope>NUCLEOTIDE SEQUENCE</scope>
</reference>
<organism evidence="2 3">
    <name type="scientific">Imshaugia aleurites</name>
    <dbReference type="NCBI Taxonomy" id="172621"/>
    <lineage>
        <taxon>Eukaryota</taxon>
        <taxon>Fungi</taxon>
        <taxon>Dikarya</taxon>
        <taxon>Ascomycota</taxon>
        <taxon>Pezizomycotina</taxon>
        <taxon>Lecanoromycetes</taxon>
        <taxon>OSLEUM clade</taxon>
        <taxon>Lecanoromycetidae</taxon>
        <taxon>Lecanorales</taxon>
        <taxon>Lecanorineae</taxon>
        <taxon>Parmeliaceae</taxon>
        <taxon>Imshaugia</taxon>
    </lineage>
</organism>
<name>A0A8H3G321_9LECA</name>
<dbReference type="OrthoDB" id="10041966at2759"/>
<dbReference type="AlphaFoldDB" id="A0A8H3G321"/>
<keyword evidence="2" id="KW-0418">Kinase</keyword>
<protein>
    <submittedName>
        <fullName evidence="2">Ribosylnicotinamide kinase</fullName>
    </submittedName>
</protein>
<dbReference type="Gene3D" id="3.40.50.300">
    <property type="entry name" value="P-loop containing nucleotide triphosphate hydrolases"/>
    <property type="match status" value="1"/>
</dbReference>
<dbReference type="GO" id="GO:0016301">
    <property type="term" value="F:kinase activity"/>
    <property type="evidence" value="ECO:0007669"/>
    <property type="project" value="UniProtKB-KW"/>
</dbReference>
<dbReference type="EMBL" id="CAJPDT010000097">
    <property type="protein sequence ID" value="CAF9937166.1"/>
    <property type="molecule type" value="Genomic_DNA"/>
</dbReference>
<feature type="region of interest" description="Disordered" evidence="1">
    <location>
        <begin position="1"/>
        <end position="23"/>
    </location>
</feature>
<keyword evidence="2" id="KW-0808">Transferase</keyword>
<dbReference type="CDD" id="cd02024">
    <property type="entry name" value="NRK1"/>
    <property type="match status" value="1"/>
</dbReference>
<accession>A0A8H3G321</accession>
<gene>
    <name evidence="2" type="primary">NRK1_2</name>
    <name evidence="2" type="ORF">IMSHALPRED_011039</name>
</gene>
<dbReference type="PANTHER" id="PTHR10285">
    <property type="entry name" value="URIDINE KINASE"/>
    <property type="match status" value="1"/>
</dbReference>
<comment type="caution">
    <text evidence="2">The sequence shown here is derived from an EMBL/GenBank/DDBJ whole genome shotgun (WGS) entry which is preliminary data.</text>
</comment>
<dbReference type="SUPFAM" id="SSF52540">
    <property type="entry name" value="P-loop containing nucleoside triphosphate hydrolases"/>
    <property type="match status" value="1"/>
</dbReference>
<evidence type="ECO:0000256" key="1">
    <source>
        <dbReference type="SAM" id="MobiDB-lite"/>
    </source>
</evidence>
<proteinExistence type="predicted"/>